<name>A0AAN7UMX0_9PEZI</name>
<evidence type="ECO:0000313" key="3">
    <source>
        <dbReference type="Proteomes" id="UP001305414"/>
    </source>
</evidence>
<evidence type="ECO:0000313" key="2">
    <source>
        <dbReference type="EMBL" id="KAK5624334.1"/>
    </source>
</evidence>
<dbReference type="Proteomes" id="UP001305414">
    <property type="component" value="Unassembled WGS sequence"/>
</dbReference>
<feature type="compositionally biased region" description="Polar residues" evidence="1">
    <location>
        <begin position="73"/>
        <end position="84"/>
    </location>
</feature>
<accession>A0AAN7UMX0</accession>
<reference evidence="2 3" key="1">
    <citation type="submission" date="2023-10" db="EMBL/GenBank/DDBJ databases">
        <title>Draft genome sequence of Xylaria bambusicola isolate GMP-LS, the root and basal stem rot pathogen of sugarcane in Indonesia.</title>
        <authorList>
            <person name="Selvaraj P."/>
            <person name="Muralishankar V."/>
            <person name="Muruganantham S."/>
            <person name="Sp S."/>
            <person name="Haryani S."/>
            <person name="Lau K.J.X."/>
            <person name="Naqvi N.I."/>
        </authorList>
    </citation>
    <scope>NUCLEOTIDE SEQUENCE [LARGE SCALE GENOMIC DNA]</scope>
    <source>
        <strain evidence="2">GMP-LS</strain>
    </source>
</reference>
<dbReference type="EMBL" id="JAWHQM010000001">
    <property type="protein sequence ID" value="KAK5624334.1"/>
    <property type="molecule type" value="Genomic_DNA"/>
</dbReference>
<comment type="caution">
    <text evidence="2">The sequence shown here is derived from an EMBL/GenBank/DDBJ whole genome shotgun (WGS) entry which is preliminary data.</text>
</comment>
<evidence type="ECO:0000256" key="1">
    <source>
        <dbReference type="SAM" id="MobiDB-lite"/>
    </source>
</evidence>
<proteinExistence type="predicted"/>
<keyword evidence="3" id="KW-1185">Reference proteome</keyword>
<feature type="region of interest" description="Disordered" evidence="1">
    <location>
        <begin position="59"/>
        <end position="105"/>
    </location>
</feature>
<protein>
    <submittedName>
        <fullName evidence="2">Uncharacterized protein</fullName>
    </submittedName>
</protein>
<dbReference type="AlphaFoldDB" id="A0AAN7UMX0"/>
<gene>
    <name evidence="2" type="ORF">RRF57_000049</name>
</gene>
<sequence>MTRGDAEASLALLSRFGLLEGTVMPMKKIVAIKSVKTPQKVHRIADGTVFEGFAVSPAPTPTSSVPWYENPAVTRTDQNPTNLPLSPGTIYSAKGPGCTHASNPR</sequence>
<organism evidence="2 3">
    <name type="scientific">Xylaria bambusicola</name>
    <dbReference type="NCBI Taxonomy" id="326684"/>
    <lineage>
        <taxon>Eukaryota</taxon>
        <taxon>Fungi</taxon>
        <taxon>Dikarya</taxon>
        <taxon>Ascomycota</taxon>
        <taxon>Pezizomycotina</taxon>
        <taxon>Sordariomycetes</taxon>
        <taxon>Xylariomycetidae</taxon>
        <taxon>Xylariales</taxon>
        <taxon>Xylariaceae</taxon>
        <taxon>Xylaria</taxon>
    </lineage>
</organism>